<sequence length="498" mass="53918">MILANQRLIAADGTALAYDVHRPPTADRVPTVVLRTPYGRSKHLEEGRGWAARGYAFVVGDVRGRYDSDGTWDPYRNERADGADLVDWITAQAWSDGRIIVIGGSYAGYTAWAMAVERPDETAAIVSLGPSMSLARTKFSPSGILRLGEHAAWWAERADARTSREGLSAIVFREDPTLLDHLPVVEIADRLGVALPGWNAVIVAGPEALTGEEITASDLAAVRAPSLHVGGWHDLLVDGTLGHWELVGDAVTPKRLLVGPWLHDLVFSVGTRVGELDHGEASRIAWSTELLTWIDDALTGRLPLRRADTFVMGADTWDTADRWPPASTSDVHELRAAVLESDPRSPFPSRAEAVDRSPLFARADAVRWPIPTAATRFVGWGSVDLEGRCDADVGDWILRLLLVSESGPAVELAVTEASTDTTEVRLHLPLGPLSIQLQHGHSLVLELTAADLPRLARNTGTADRYRTGTDSLPRLIVQTVDRGRLILPAVGHADGTVA</sequence>
<dbReference type="Gene3D" id="1.10.3020.10">
    <property type="entry name" value="alpha-amino acid ester hydrolase ( Helical cap domain)"/>
    <property type="match status" value="1"/>
</dbReference>
<evidence type="ECO:0000313" key="4">
    <source>
        <dbReference type="Proteomes" id="UP000194464"/>
    </source>
</evidence>
<dbReference type="InterPro" id="IPR000383">
    <property type="entry name" value="Xaa-Pro-like_dom"/>
</dbReference>
<dbReference type="SUPFAM" id="SSF49785">
    <property type="entry name" value="Galactose-binding domain-like"/>
    <property type="match status" value="1"/>
</dbReference>
<dbReference type="SUPFAM" id="SSF53474">
    <property type="entry name" value="alpha/beta-Hydrolases"/>
    <property type="match status" value="1"/>
</dbReference>
<comment type="caution">
    <text evidence="3">The sequence shown here is derived from an EMBL/GenBank/DDBJ whole genome shotgun (WGS) entry which is preliminary data.</text>
</comment>
<accession>A0ABY1RDY0</accession>
<evidence type="ECO:0000259" key="2">
    <source>
        <dbReference type="SMART" id="SM00939"/>
    </source>
</evidence>
<evidence type="ECO:0000256" key="1">
    <source>
        <dbReference type="ARBA" id="ARBA00022801"/>
    </source>
</evidence>
<dbReference type="Proteomes" id="UP000194464">
    <property type="component" value="Unassembled WGS sequence"/>
</dbReference>
<feature type="domain" description="Xaa-Pro dipeptidyl-peptidase C-terminal" evidence="2">
    <location>
        <begin position="291"/>
        <end position="476"/>
    </location>
</feature>
<gene>
    <name evidence="3" type="ORF">SAMN06295909_2496</name>
</gene>
<dbReference type="EMBL" id="FXWJ01000003">
    <property type="protein sequence ID" value="SMQ71224.1"/>
    <property type="molecule type" value="Genomic_DNA"/>
</dbReference>
<dbReference type="SMART" id="SM00939">
    <property type="entry name" value="PepX_C"/>
    <property type="match status" value="1"/>
</dbReference>
<dbReference type="InterPro" id="IPR008979">
    <property type="entry name" value="Galactose-bd-like_sf"/>
</dbReference>
<dbReference type="InterPro" id="IPR029058">
    <property type="entry name" value="AB_hydrolase_fold"/>
</dbReference>
<dbReference type="Pfam" id="PF02129">
    <property type="entry name" value="Peptidase_S15"/>
    <property type="match status" value="1"/>
</dbReference>
<keyword evidence="4" id="KW-1185">Reference proteome</keyword>
<dbReference type="NCBIfam" id="TIGR00976">
    <property type="entry name" value="CocE_NonD"/>
    <property type="match status" value="1"/>
</dbReference>
<dbReference type="Gene3D" id="2.60.120.260">
    <property type="entry name" value="Galactose-binding domain-like"/>
    <property type="match status" value="1"/>
</dbReference>
<dbReference type="RefSeq" id="WP_165767043.1">
    <property type="nucleotide sequence ID" value="NZ_FXWJ01000003.1"/>
</dbReference>
<dbReference type="InterPro" id="IPR013736">
    <property type="entry name" value="Xaa-Pro_dipept_C"/>
</dbReference>
<name>A0ABY1RDY0_9MICO</name>
<protein>
    <recommendedName>
        <fullName evidence="2">Xaa-Pro dipeptidyl-peptidase C-terminal domain-containing protein</fullName>
    </recommendedName>
</protein>
<evidence type="ECO:0000313" key="3">
    <source>
        <dbReference type="EMBL" id="SMQ71224.1"/>
    </source>
</evidence>
<organism evidence="3 4">
    <name type="scientific">Plantibacter elymi</name>
    <name type="common">nom. nud.</name>
    <dbReference type="NCBI Taxonomy" id="199708"/>
    <lineage>
        <taxon>Bacteria</taxon>
        <taxon>Bacillati</taxon>
        <taxon>Actinomycetota</taxon>
        <taxon>Actinomycetes</taxon>
        <taxon>Micrococcales</taxon>
        <taxon>Microbacteriaceae</taxon>
        <taxon>Plantibacter</taxon>
    </lineage>
</organism>
<keyword evidence="1" id="KW-0378">Hydrolase</keyword>
<dbReference type="Gene3D" id="3.40.50.1820">
    <property type="entry name" value="alpha/beta hydrolase"/>
    <property type="match status" value="1"/>
</dbReference>
<reference evidence="3 4" key="1">
    <citation type="submission" date="2017-04" db="EMBL/GenBank/DDBJ databases">
        <authorList>
            <person name="Varghese N."/>
            <person name="Submissions S."/>
        </authorList>
    </citation>
    <scope>NUCLEOTIDE SEQUENCE [LARGE SCALE GENOMIC DNA]</scope>
    <source>
        <strain evidence="3 4">VKM Ac-1784</strain>
    </source>
</reference>
<dbReference type="InterPro" id="IPR005674">
    <property type="entry name" value="CocE/Ser_esterase"/>
</dbReference>
<proteinExistence type="predicted"/>